<dbReference type="PROSITE" id="PS00662">
    <property type="entry name" value="T2SP_E"/>
    <property type="match status" value="1"/>
</dbReference>
<reference evidence="5 6" key="1">
    <citation type="submission" date="2019-02" db="EMBL/GenBank/DDBJ databases">
        <title>Deep-cultivation of Planctomycetes and their phenomic and genomic characterization uncovers novel biology.</title>
        <authorList>
            <person name="Wiegand S."/>
            <person name="Jogler M."/>
            <person name="Boedeker C."/>
            <person name="Pinto D."/>
            <person name="Vollmers J."/>
            <person name="Rivas-Marin E."/>
            <person name="Kohn T."/>
            <person name="Peeters S.H."/>
            <person name="Heuer A."/>
            <person name="Rast P."/>
            <person name="Oberbeckmann S."/>
            <person name="Bunk B."/>
            <person name="Jeske O."/>
            <person name="Meyerdierks A."/>
            <person name="Storesund J.E."/>
            <person name="Kallscheuer N."/>
            <person name="Luecker S."/>
            <person name="Lage O.M."/>
            <person name="Pohl T."/>
            <person name="Merkel B.J."/>
            <person name="Hornburger P."/>
            <person name="Mueller R.-W."/>
            <person name="Bruemmer F."/>
            <person name="Labrenz M."/>
            <person name="Spormann A.M."/>
            <person name="Op Den Camp H."/>
            <person name="Overmann J."/>
            <person name="Amann R."/>
            <person name="Jetten M.S.M."/>
            <person name="Mascher T."/>
            <person name="Medema M.H."/>
            <person name="Devos D.P."/>
            <person name="Kaster A.-K."/>
            <person name="Ovreas L."/>
            <person name="Rohde M."/>
            <person name="Galperin M.Y."/>
            <person name="Jogler C."/>
        </authorList>
    </citation>
    <scope>NUCLEOTIDE SEQUENCE [LARGE SCALE GENOMIC DNA]</scope>
    <source>
        <strain evidence="5 6">Enr8</strain>
    </source>
</reference>
<evidence type="ECO:0000256" key="2">
    <source>
        <dbReference type="ARBA" id="ARBA00022741"/>
    </source>
</evidence>
<dbReference type="CDD" id="cd01129">
    <property type="entry name" value="PulE-GspE-like"/>
    <property type="match status" value="1"/>
</dbReference>
<accession>A0A5C5V0Q5</accession>
<proteinExistence type="inferred from homology"/>
<organism evidence="5 6">
    <name type="scientific">Blastopirellula retiformator</name>
    <dbReference type="NCBI Taxonomy" id="2527970"/>
    <lineage>
        <taxon>Bacteria</taxon>
        <taxon>Pseudomonadati</taxon>
        <taxon>Planctomycetota</taxon>
        <taxon>Planctomycetia</taxon>
        <taxon>Pirellulales</taxon>
        <taxon>Pirellulaceae</taxon>
        <taxon>Blastopirellula</taxon>
    </lineage>
</organism>
<dbReference type="SMART" id="SM00382">
    <property type="entry name" value="AAA"/>
    <property type="match status" value="1"/>
</dbReference>
<dbReference type="GO" id="GO:0016887">
    <property type="term" value="F:ATP hydrolysis activity"/>
    <property type="evidence" value="ECO:0007669"/>
    <property type="project" value="TreeGrafter"/>
</dbReference>
<evidence type="ECO:0000256" key="3">
    <source>
        <dbReference type="ARBA" id="ARBA00022840"/>
    </source>
</evidence>
<dbReference type="PANTHER" id="PTHR30258">
    <property type="entry name" value="TYPE II SECRETION SYSTEM PROTEIN GSPE-RELATED"/>
    <property type="match status" value="1"/>
</dbReference>
<evidence type="ECO:0000256" key="1">
    <source>
        <dbReference type="ARBA" id="ARBA00006611"/>
    </source>
</evidence>
<dbReference type="Proteomes" id="UP000318878">
    <property type="component" value="Unassembled WGS sequence"/>
</dbReference>
<evidence type="ECO:0000259" key="4">
    <source>
        <dbReference type="PROSITE" id="PS00662"/>
    </source>
</evidence>
<dbReference type="PANTHER" id="PTHR30258:SF2">
    <property type="entry name" value="COMG OPERON PROTEIN 1"/>
    <property type="match status" value="1"/>
</dbReference>
<gene>
    <name evidence="5" type="primary">xpsE_2</name>
    <name evidence="5" type="ORF">Enr8_39440</name>
</gene>
<comment type="similarity">
    <text evidence="1">Belongs to the GSP E family.</text>
</comment>
<comment type="caution">
    <text evidence="5">The sequence shown here is derived from an EMBL/GenBank/DDBJ whole genome shotgun (WGS) entry which is preliminary data.</text>
</comment>
<name>A0A5C5V0Q5_9BACT</name>
<keyword evidence="6" id="KW-1185">Reference proteome</keyword>
<dbReference type="InterPro" id="IPR003593">
    <property type="entry name" value="AAA+_ATPase"/>
</dbReference>
<evidence type="ECO:0000313" key="5">
    <source>
        <dbReference type="EMBL" id="TWT32018.1"/>
    </source>
</evidence>
<keyword evidence="2" id="KW-0547">Nucleotide-binding</keyword>
<evidence type="ECO:0000313" key="6">
    <source>
        <dbReference type="Proteomes" id="UP000318878"/>
    </source>
</evidence>
<dbReference type="InterPro" id="IPR027417">
    <property type="entry name" value="P-loop_NTPase"/>
</dbReference>
<dbReference type="InterPro" id="IPR001482">
    <property type="entry name" value="T2SS/T4SS_dom"/>
</dbReference>
<dbReference type="AlphaFoldDB" id="A0A5C5V0Q5"/>
<keyword evidence="3" id="KW-0067">ATP-binding</keyword>
<dbReference type="RefSeq" id="WP_146434637.1">
    <property type="nucleotide sequence ID" value="NZ_SJPF01000004.1"/>
</dbReference>
<feature type="domain" description="Bacterial type II secretion system protein E" evidence="4">
    <location>
        <begin position="225"/>
        <end position="239"/>
    </location>
</feature>
<dbReference type="Gene3D" id="3.40.50.300">
    <property type="entry name" value="P-loop containing nucleotide triphosphate hydrolases"/>
    <property type="match status" value="1"/>
</dbReference>
<dbReference type="Pfam" id="PF00437">
    <property type="entry name" value="T2SSE"/>
    <property type="match status" value="1"/>
</dbReference>
<dbReference type="OrthoDB" id="244550at2"/>
<dbReference type="SUPFAM" id="SSF52540">
    <property type="entry name" value="P-loop containing nucleoside triphosphate hydrolases"/>
    <property type="match status" value="1"/>
</dbReference>
<protein>
    <submittedName>
        <fullName evidence="5">Type II secretion system protein E</fullName>
    </submittedName>
</protein>
<dbReference type="GO" id="GO:0005524">
    <property type="term" value="F:ATP binding"/>
    <property type="evidence" value="ECO:0007669"/>
    <property type="project" value="UniProtKB-KW"/>
</dbReference>
<sequence>MNESAVSRGPAAPDFAKVDLNSVEPDVAVKLLIHQAAEMQASDLFILAGEGTVQVAVRQWGRMKVIRDVPADQGRSWISYLKAMSSMDIAERRRPQDGRWIFSDQGKKLDLRLSLLPTLYGEDLTVRLLDRNSSLLSVEQLGLNRHDRQGIMSMIQANSGLILVTGPTGTGKTTTLYACLQFLNDGKRKINTLEDPVEFSLSGIRQSQVAPKIGLDFSELLRSVIRQQPDVIMIGEIRDAETASTAVRAANSGHLVFATLHAPVAAAAVQSMLSLDVNPHFLASGLRGVLSQRLVRVLDPKTRIPYELGPGGAAATFGDIQEMLEPGEGEVFYGPDPTAANEGYVGRTAIFELMEVTGDIRRAISSRLPAQELEAIAVRHGMLDFRRAALMKVAQGVTSMEEVFKNVPTEYLGLEDQ</sequence>
<dbReference type="Gene3D" id="3.30.450.90">
    <property type="match status" value="1"/>
</dbReference>
<dbReference type="EMBL" id="SJPF01000004">
    <property type="protein sequence ID" value="TWT32018.1"/>
    <property type="molecule type" value="Genomic_DNA"/>
</dbReference>
<dbReference type="GO" id="GO:0005886">
    <property type="term" value="C:plasma membrane"/>
    <property type="evidence" value="ECO:0007669"/>
    <property type="project" value="TreeGrafter"/>
</dbReference>